<dbReference type="GO" id="GO:0032259">
    <property type="term" value="P:methylation"/>
    <property type="evidence" value="ECO:0007669"/>
    <property type="project" value="UniProtKB-KW"/>
</dbReference>
<dbReference type="InterPro" id="IPR029063">
    <property type="entry name" value="SAM-dependent_MTases_sf"/>
</dbReference>
<dbReference type="EMBL" id="JARMAB010000032">
    <property type="protein sequence ID" value="MED1205370.1"/>
    <property type="molecule type" value="Genomic_DNA"/>
</dbReference>
<protein>
    <submittedName>
        <fullName evidence="1">Class I SAM-dependent methyltransferase</fullName>
        <ecNumber evidence="1">2.1.1.-</ecNumber>
    </submittedName>
</protein>
<organism evidence="1 2">
    <name type="scientific">Heyndrickxia acidicola</name>
    <dbReference type="NCBI Taxonomy" id="209389"/>
    <lineage>
        <taxon>Bacteria</taxon>
        <taxon>Bacillati</taxon>
        <taxon>Bacillota</taxon>
        <taxon>Bacilli</taxon>
        <taxon>Bacillales</taxon>
        <taxon>Bacillaceae</taxon>
        <taxon>Heyndrickxia</taxon>
    </lineage>
</organism>
<proteinExistence type="predicted"/>
<dbReference type="PANTHER" id="PTHR36112">
    <property type="entry name" value="RIBOSOMAL RNA SMALL SUBUNIT METHYLTRANSFERASE J"/>
    <property type="match status" value="1"/>
</dbReference>
<evidence type="ECO:0000313" key="1">
    <source>
        <dbReference type="EMBL" id="MED1205370.1"/>
    </source>
</evidence>
<keyword evidence="1" id="KW-0808">Transferase</keyword>
<keyword evidence="1" id="KW-0489">Methyltransferase</keyword>
<dbReference type="GO" id="GO:0008168">
    <property type="term" value="F:methyltransferase activity"/>
    <property type="evidence" value="ECO:0007669"/>
    <property type="project" value="UniProtKB-KW"/>
</dbReference>
<comment type="caution">
    <text evidence="1">The sequence shown here is derived from an EMBL/GenBank/DDBJ whole genome shotgun (WGS) entry which is preliminary data.</text>
</comment>
<dbReference type="InterPro" id="IPR007536">
    <property type="entry name" value="16SrRNA_methylTrfase_J"/>
</dbReference>
<sequence>MFVTTAGRFNTRLINEAIKAAGELGIPFQPRNGISIEKLMVKASSSSSMVVGKERIELYFKNKEYPFFFHPNSASFRIKRLLMGEKDPFIEAAGLTNGMSLLDCTMGLASDSIVASFIVGEKGRILAAEGNKYLHFIVKKGLQSWNSDLMEMNEAMKRIEPLHITYQELLKTLPENSVDVVYLDPMFEETITESKGIEGIRELALYGGLTNDVIMEAKRVAKKRIVLKDHFKSERFAELGFHVMKRKSSKFHFGYMDV</sequence>
<gene>
    <name evidence="1" type="ORF">P4T90_20170</name>
</gene>
<dbReference type="Gene3D" id="3.40.50.150">
    <property type="entry name" value="Vaccinia Virus protein VP39"/>
    <property type="match status" value="1"/>
</dbReference>
<evidence type="ECO:0000313" key="2">
    <source>
        <dbReference type="Proteomes" id="UP001341444"/>
    </source>
</evidence>
<keyword evidence="2" id="KW-1185">Reference proteome</keyword>
<reference evidence="1 2" key="1">
    <citation type="submission" date="2023-03" db="EMBL/GenBank/DDBJ databases">
        <title>Bacillus Genome Sequencing.</title>
        <authorList>
            <person name="Dunlap C."/>
        </authorList>
    </citation>
    <scope>NUCLEOTIDE SEQUENCE [LARGE SCALE GENOMIC DNA]</scope>
    <source>
        <strain evidence="1 2">B-23453</strain>
    </source>
</reference>
<dbReference type="SUPFAM" id="SSF53335">
    <property type="entry name" value="S-adenosyl-L-methionine-dependent methyltransferases"/>
    <property type="match status" value="1"/>
</dbReference>
<dbReference type="PANTHER" id="PTHR36112:SF1">
    <property type="entry name" value="RIBOSOMAL RNA SMALL SUBUNIT METHYLTRANSFERASE J"/>
    <property type="match status" value="1"/>
</dbReference>
<dbReference type="EC" id="2.1.1.-" evidence="1"/>
<dbReference type="Proteomes" id="UP001341444">
    <property type="component" value="Unassembled WGS sequence"/>
</dbReference>
<name>A0ABU6MLH7_9BACI</name>
<accession>A0ABU6MLH7</accession>
<dbReference type="Pfam" id="PF04445">
    <property type="entry name" value="SAM_MT"/>
    <property type="match status" value="1"/>
</dbReference>
<dbReference type="RefSeq" id="WP_066262975.1">
    <property type="nucleotide sequence ID" value="NZ_JARMAB010000032.1"/>
</dbReference>